<dbReference type="EMBL" id="JAUJEA010000008">
    <property type="protein sequence ID" value="MDN5203619.1"/>
    <property type="molecule type" value="Genomic_DNA"/>
</dbReference>
<keyword evidence="1" id="KW-0472">Membrane</keyword>
<dbReference type="RefSeq" id="WP_346753642.1">
    <property type="nucleotide sequence ID" value="NZ_JAUJEA010000008.1"/>
</dbReference>
<keyword evidence="1" id="KW-1133">Transmembrane helix</keyword>
<gene>
    <name evidence="2" type="ORF">QQ008_19680</name>
</gene>
<reference evidence="2" key="1">
    <citation type="submission" date="2023-06" db="EMBL/GenBank/DDBJ databases">
        <title>Genomic of Parafulvivirga corallium.</title>
        <authorList>
            <person name="Wang G."/>
        </authorList>
    </citation>
    <scope>NUCLEOTIDE SEQUENCE</scope>
    <source>
        <strain evidence="2">BMA10</strain>
    </source>
</reference>
<protein>
    <submittedName>
        <fullName evidence="2">Uncharacterized protein</fullName>
    </submittedName>
</protein>
<organism evidence="2 3">
    <name type="scientific">Splendidivirga corallicola</name>
    <dbReference type="NCBI Taxonomy" id="3051826"/>
    <lineage>
        <taxon>Bacteria</taxon>
        <taxon>Pseudomonadati</taxon>
        <taxon>Bacteroidota</taxon>
        <taxon>Cytophagia</taxon>
        <taxon>Cytophagales</taxon>
        <taxon>Splendidivirgaceae</taxon>
        <taxon>Splendidivirga</taxon>
    </lineage>
</organism>
<keyword evidence="1" id="KW-0812">Transmembrane</keyword>
<evidence type="ECO:0000313" key="2">
    <source>
        <dbReference type="EMBL" id="MDN5203619.1"/>
    </source>
</evidence>
<proteinExistence type="predicted"/>
<evidence type="ECO:0000313" key="3">
    <source>
        <dbReference type="Proteomes" id="UP001172082"/>
    </source>
</evidence>
<evidence type="ECO:0000256" key="1">
    <source>
        <dbReference type="SAM" id="Phobius"/>
    </source>
</evidence>
<accession>A0ABT8KSA9</accession>
<feature type="transmembrane region" description="Helical" evidence="1">
    <location>
        <begin position="6"/>
        <end position="25"/>
    </location>
</feature>
<dbReference type="Proteomes" id="UP001172082">
    <property type="component" value="Unassembled WGS sequence"/>
</dbReference>
<sequence length="108" mass="12420">MNPILTFFSIFLIGEVVAFLLYYFVGKIRKKEKSERMSATSLLKGALERAFVFLSLTNDFPQSLIVFGALKIATRIRPENKISNDYFLIGNLISLILAVLYYVVWKNF</sequence>
<feature type="transmembrane region" description="Helical" evidence="1">
    <location>
        <begin position="86"/>
        <end position="105"/>
    </location>
</feature>
<comment type="caution">
    <text evidence="2">The sequence shown here is derived from an EMBL/GenBank/DDBJ whole genome shotgun (WGS) entry which is preliminary data.</text>
</comment>
<keyword evidence="3" id="KW-1185">Reference proteome</keyword>
<name>A0ABT8KSA9_9BACT</name>